<dbReference type="Proteomes" id="UP000198417">
    <property type="component" value="Unassembled WGS sequence"/>
</dbReference>
<gene>
    <name evidence="1" type="ORF">SAMN06265370_110157</name>
</gene>
<dbReference type="AlphaFoldDB" id="A0A238XET4"/>
<accession>A0A238XET4</accession>
<keyword evidence="2" id="KW-1185">Reference proteome</keyword>
<evidence type="ECO:0000313" key="1">
    <source>
        <dbReference type="EMBL" id="SNR57071.1"/>
    </source>
</evidence>
<dbReference type="EMBL" id="FZNN01000010">
    <property type="protein sequence ID" value="SNR57071.1"/>
    <property type="molecule type" value="Genomic_DNA"/>
</dbReference>
<protein>
    <submittedName>
        <fullName evidence="1">Uncharacterized protein</fullName>
    </submittedName>
</protein>
<name>A0A238XET4_9RHOB</name>
<proteinExistence type="predicted"/>
<evidence type="ECO:0000313" key="2">
    <source>
        <dbReference type="Proteomes" id="UP000198417"/>
    </source>
</evidence>
<sequence>MQERRALVAFGSAPDGVIVRLVAGDVHPFFVGLHLSRSPDGWLLPSFRA</sequence>
<organism evidence="1 2">
    <name type="scientific">Puniceibacterium sediminis</name>
    <dbReference type="NCBI Taxonomy" id="1608407"/>
    <lineage>
        <taxon>Bacteria</taxon>
        <taxon>Pseudomonadati</taxon>
        <taxon>Pseudomonadota</taxon>
        <taxon>Alphaproteobacteria</taxon>
        <taxon>Rhodobacterales</taxon>
        <taxon>Paracoccaceae</taxon>
        <taxon>Puniceibacterium</taxon>
    </lineage>
</organism>
<dbReference type="RefSeq" id="WP_176439127.1">
    <property type="nucleotide sequence ID" value="NZ_FZNN01000010.1"/>
</dbReference>
<reference evidence="1 2" key="1">
    <citation type="submission" date="2017-06" db="EMBL/GenBank/DDBJ databases">
        <authorList>
            <person name="Kim H.J."/>
            <person name="Triplett B.A."/>
        </authorList>
    </citation>
    <scope>NUCLEOTIDE SEQUENCE [LARGE SCALE GENOMIC DNA]</scope>
    <source>
        <strain evidence="1 2">DSM 29052</strain>
    </source>
</reference>